<dbReference type="SUPFAM" id="SSF51261">
    <property type="entry name" value="Duplicated hybrid motif"/>
    <property type="match status" value="1"/>
</dbReference>
<feature type="domain" description="LysM" evidence="3">
    <location>
        <begin position="55"/>
        <end position="99"/>
    </location>
</feature>
<evidence type="ECO:0000259" key="3">
    <source>
        <dbReference type="PROSITE" id="PS51782"/>
    </source>
</evidence>
<dbReference type="PANTHER" id="PTHR21666">
    <property type="entry name" value="PEPTIDASE-RELATED"/>
    <property type="match status" value="1"/>
</dbReference>
<dbReference type="Proteomes" id="UP000637267">
    <property type="component" value="Unassembled WGS sequence"/>
</dbReference>
<dbReference type="CDD" id="cd12797">
    <property type="entry name" value="M23_peptidase"/>
    <property type="match status" value="1"/>
</dbReference>
<comment type="similarity">
    <text evidence="1">Belongs to the E.coli NlpD/Haemophilus LppB family.</text>
</comment>
<name>A0ABQ2PD67_9NEIS</name>
<dbReference type="Gene3D" id="3.10.350.10">
    <property type="entry name" value="LysM domain"/>
    <property type="match status" value="1"/>
</dbReference>
<evidence type="ECO:0000313" key="4">
    <source>
        <dbReference type="EMBL" id="GGP23214.1"/>
    </source>
</evidence>
<sequence>MGLSRACHYNLRQSQPIFSAVTSFSACILRLACTGMLAATLAACSSTPEEPVGTGYYRVQKGDTLYRIAVNNGQSVNNLARWNNLKDATAIEVGQVLRVKPPGSTTASSKPAPAKPATAQATTPTPVPTAAPKIALIWPAKGPELKTSATRNNGIDIGGDKGSPVVAAAAGKVVYAGEGIRGYGKLLVIKHNQDYLTAYAHNNNLLVNEGDQVSQGQKIATMGDSGADRVMLHFELRYKGKAVDPTDFLP</sequence>
<keyword evidence="5" id="KW-1185">Reference proteome</keyword>
<dbReference type="CDD" id="cd00118">
    <property type="entry name" value="LysM"/>
    <property type="match status" value="1"/>
</dbReference>
<reference evidence="5" key="1">
    <citation type="journal article" date="2019" name="Int. J. Syst. Evol. Microbiol.">
        <title>The Global Catalogue of Microorganisms (GCM) 10K type strain sequencing project: providing services to taxonomists for standard genome sequencing and annotation.</title>
        <authorList>
            <consortium name="The Broad Institute Genomics Platform"/>
            <consortium name="The Broad Institute Genome Sequencing Center for Infectious Disease"/>
            <person name="Wu L."/>
            <person name="Ma J."/>
        </authorList>
    </citation>
    <scope>NUCLEOTIDE SEQUENCE [LARGE SCALE GENOMIC DNA]</scope>
    <source>
        <strain evidence="5">CGMCC 1.8859</strain>
    </source>
</reference>
<dbReference type="InterPro" id="IPR036779">
    <property type="entry name" value="LysM_dom_sf"/>
</dbReference>
<gene>
    <name evidence="4" type="ORF">GCM10010970_32140</name>
</gene>
<feature type="region of interest" description="Disordered" evidence="2">
    <location>
        <begin position="101"/>
        <end position="126"/>
    </location>
</feature>
<dbReference type="Gene3D" id="2.70.70.10">
    <property type="entry name" value="Glucose Permease (Domain IIA)"/>
    <property type="match status" value="1"/>
</dbReference>
<proteinExistence type="inferred from homology"/>
<dbReference type="PROSITE" id="PS51782">
    <property type="entry name" value="LYSM"/>
    <property type="match status" value="1"/>
</dbReference>
<dbReference type="PROSITE" id="PS51257">
    <property type="entry name" value="PROKAR_LIPOPROTEIN"/>
    <property type="match status" value="1"/>
</dbReference>
<dbReference type="InterPro" id="IPR050570">
    <property type="entry name" value="Cell_wall_metabolism_enzyme"/>
</dbReference>
<protein>
    <submittedName>
        <fullName evidence="4">Peptidoglycan-binding protein LysM</fullName>
    </submittedName>
</protein>
<dbReference type="EMBL" id="BMLX01000005">
    <property type="protein sequence ID" value="GGP23214.1"/>
    <property type="molecule type" value="Genomic_DNA"/>
</dbReference>
<accession>A0ABQ2PD67</accession>
<dbReference type="InterPro" id="IPR016047">
    <property type="entry name" value="M23ase_b-sheet_dom"/>
</dbReference>
<comment type="caution">
    <text evidence="4">The sequence shown here is derived from an EMBL/GenBank/DDBJ whole genome shotgun (WGS) entry which is preliminary data.</text>
</comment>
<dbReference type="InterPro" id="IPR018392">
    <property type="entry name" value="LysM"/>
</dbReference>
<dbReference type="Pfam" id="PF01476">
    <property type="entry name" value="LysM"/>
    <property type="match status" value="1"/>
</dbReference>
<evidence type="ECO:0000256" key="2">
    <source>
        <dbReference type="SAM" id="MobiDB-lite"/>
    </source>
</evidence>
<organism evidence="4 5">
    <name type="scientific">Silvimonas iriomotensis</name>
    <dbReference type="NCBI Taxonomy" id="449662"/>
    <lineage>
        <taxon>Bacteria</taxon>
        <taxon>Pseudomonadati</taxon>
        <taxon>Pseudomonadota</taxon>
        <taxon>Betaproteobacteria</taxon>
        <taxon>Neisseriales</taxon>
        <taxon>Chitinibacteraceae</taxon>
        <taxon>Silvimonas</taxon>
    </lineage>
</organism>
<dbReference type="InterPro" id="IPR011055">
    <property type="entry name" value="Dup_hybrid_motif"/>
</dbReference>
<dbReference type="PANTHER" id="PTHR21666:SF263">
    <property type="entry name" value="MUREIN HYDROLASE ACTIVATOR NLPD"/>
    <property type="match status" value="1"/>
</dbReference>
<evidence type="ECO:0000313" key="5">
    <source>
        <dbReference type="Proteomes" id="UP000637267"/>
    </source>
</evidence>
<evidence type="ECO:0000256" key="1">
    <source>
        <dbReference type="ARBA" id="ARBA00038420"/>
    </source>
</evidence>
<dbReference type="Pfam" id="PF01551">
    <property type="entry name" value="Peptidase_M23"/>
    <property type="match status" value="1"/>
</dbReference>
<dbReference type="SMART" id="SM00257">
    <property type="entry name" value="LysM"/>
    <property type="match status" value="1"/>
</dbReference>